<dbReference type="PANTHER" id="PTHR35733:SF1">
    <property type="entry name" value="OS02G0307800 PROTEIN"/>
    <property type="match status" value="1"/>
</dbReference>
<sequence>MAEHLKGPPDNDKTIVNGLCYLATFVVGINAVGLLLSSGQLAINSVMGESNGQDEAPLSSSNSKSVSTDGSGIAGSDEDQSSENAQYWK</sequence>
<feature type="compositionally biased region" description="Polar residues" evidence="1">
    <location>
        <begin position="49"/>
        <end position="70"/>
    </location>
</feature>
<feature type="region of interest" description="Disordered" evidence="1">
    <location>
        <begin position="49"/>
        <end position="89"/>
    </location>
</feature>
<dbReference type="Pfam" id="PF11282">
    <property type="entry name" value="DUF3082"/>
    <property type="match status" value="1"/>
</dbReference>
<dbReference type="EMBL" id="CACTIH010000037">
    <property type="protein sequence ID" value="CAA2938686.1"/>
    <property type="molecule type" value="Genomic_DNA"/>
</dbReference>
<organism evidence="3 4">
    <name type="scientific">Olea europaea subsp. europaea</name>
    <dbReference type="NCBI Taxonomy" id="158383"/>
    <lineage>
        <taxon>Eukaryota</taxon>
        <taxon>Viridiplantae</taxon>
        <taxon>Streptophyta</taxon>
        <taxon>Embryophyta</taxon>
        <taxon>Tracheophyta</taxon>
        <taxon>Spermatophyta</taxon>
        <taxon>Magnoliopsida</taxon>
        <taxon>eudicotyledons</taxon>
        <taxon>Gunneridae</taxon>
        <taxon>Pentapetalae</taxon>
        <taxon>asterids</taxon>
        <taxon>lamiids</taxon>
        <taxon>Lamiales</taxon>
        <taxon>Oleaceae</taxon>
        <taxon>Oleeae</taxon>
        <taxon>Olea</taxon>
    </lineage>
</organism>
<reference evidence="3 4" key="1">
    <citation type="submission" date="2019-12" db="EMBL/GenBank/DDBJ databases">
        <authorList>
            <person name="Alioto T."/>
            <person name="Alioto T."/>
            <person name="Gomez Garrido J."/>
        </authorList>
    </citation>
    <scope>NUCLEOTIDE SEQUENCE [LARGE SCALE GENOMIC DNA]</scope>
</reference>
<feature type="transmembrane region" description="Helical" evidence="2">
    <location>
        <begin position="15"/>
        <end position="37"/>
    </location>
</feature>
<name>A0A8S0PBL8_OLEEU</name>
<dbReference type="PANTHER" id="PTHR35733">
    <property type="entry name" value="OS02G0307800 PROTEIN"/>
    <property type="match status" value="1"/>
</dbReference>
<evidence type="ECO:0000256" key="1">
    <source>
        <dbReference type="SAM" id="MobiDB-lite"/>
    </source>
</evidence>
<keyword evidence="2" id="KW-1133">Transmembrane helix</keyword>
<protein>
    <submittedName>
        <fullName evidence="3">DUF3082 domain-containing</fullName>
    </submittedName>
</protein>
<evidence type="ECO:0000313" key="4">
    <source>
        <dbReference type="Proteomes" id="UP000594638"/>
    </source>
</evidence>
<dbReference type="Gramene" id="OE9A063204T1">
    <property type="protein sequence ID" value="OE9A063204C1"/>
    <property type="gene ID" value="OE9A063204"/>
</dbReference>
<evidence type="ECO:0000256" key="2">
    <source>
        <dbReference type="SAM" id="Phobius"/>
    </source>
</evidence>
<keyword evidence="2" id="KW-0472">Membrane</keyword>
<dbReference type="Proteomes" id="UP000594638">
    <property type="component" value="Unassembled WGS sequence"/>
</dbReference>
<accession>A0A8S0PBL8</accession>
<dbReference type="AlphaFoldDB" id="A0A8S0PBL8"/>
<proteinExistence type="predicted"/>
<keyword evidence="4" id="KW-1185">Reference proteome</keyword>
<dbReference type="GO" id="GO:0009535">
    <property type="term" value="C:chloroplast thylakoid membrane"/>
    <property type="evidence" value="ECO:0007669"/>
    <property type="project" value="TreeGrafter"/>
</dbReference>
<comment type="caution">
    <text evidence="3">The sequence shown here is derived from an EMBL/GenBank/DDBJ whole genome shotgun (WGS) entry which is preliminary data.</text>
</comment>
<keyword evidence="2" id="KW-0812">Transmembrane</keyword>
<gene>
    <name evidence="3" type="ORF">OLEA9_A063204</name>
</gene>
<evidence type="ECO:0000313" key="3">
    <source>
        <dbReference type="EMBL" id="CAA2938686.1"/>
    </source>
</evidence>
<dbReference type="InterPro" id="IPR021434">
    <property type="entry name" value="DUF3082"/>
</dbReference>
<dbReference type="OrthoDB" id="665451at2759"/>